<keyword evidence="1" id="KW-0812">Transmembrane</keyword>
<feature type="transmembrane region" description="Helical" evidence="1">
    <location>
        <begin position="325"/>
        <end position="345"/>
    </location>
</feature>
<organism evidence="2">
    <name type="scientific">Aphanothece halophytica</name>
    <dbReference type="NCBI Taxonomy" id="72020"/>
    <lineage>
        <taxon>Bacteria</taxon>
        <taxon>Bacillati</taxon>
        <taxon>Cyanobacteriota</taxon>
        <taxon>Cyanophyceae</taxon>
        <taxon>Oscillatoriophycideae</taxon>
        <taxon>Chroococcales</taxon>
        <taxon>Aphanothecaceae</taxon>
        <taxon>Aphanothece</taxon>
    </lineage>
</organism>
<dbReference type="InterPro" id="IPR004445">
    <property type="entry name" value="GltS"/>
</dbReference>
<dbReference type="Pfam" id="PF03616">
    <property type="entry name" value="Glt_symporter"/>
    <property type="match status" value="1"/>
</dbReference>
<dbReference type="GO" id="GO:0015813">
    <property type="term" value="P:L-glutamate transmembrane transport"/>
    <property type="evidence" value="ECO:0007669"/>
    <property type="project" value="InterPro"/>
</dbReference>
<feature type="transmembrane region" description="Helical" evidence="1">
    <location>
        <begin position="37"/>
        <end position="54"/>
    </location>
</feature>
<dbReference type="PANTHER" id="PTHR36178">
    <property type="entry name" value="SLR0625 PROTEIN"/>
    <property type="match status" value="1"/>
</dbReference>
<dbReference type="GO" id="GO:0016020">
    <property type="term" value="C:membrane"/>
    <property type="evidence" value="ECO:0007669"/>
    <property type="project" value="InterPro"/>
</dbReference>
<dbReference type="GO" id="GO:0015501">
    <property type="term" value="F:glutamate:sodium symporter activity"/>
    <property type="evidence" value="ECO:0007669"/>
    <property type="project" value="InterPro"/>
</dbReference>
<feature type="transmembrane region" description="Helical" evidence="1">
    <location>
        <begin position="287"/>
        <end position="304"/>
    </location>
</feature>
<feature type="transmembrane region" description="Helical" evidence="1">
    <location>
        <begin position="182"/>
        <end position="204"/>
    </location>
</feature>
<keyword evidence="1" id="KW-1133">Transmembrane helix</keyword>
<feature type="transmembrane region" description="Helical" evidence="1">
    <location>
        <begin position="351"/>
        <end position="372"/>
    </location>
</feature>
<name>K0J2V5_APHHA</name>
<accession>K0J2V5</accession>
<dbReference type="EMBL" id="AB704923">
    <property type="protein sequence ID" value="BAM45077.1"/>
    <property type="molecule type" value="Genomic_DNA"/>
</dbReference>
<feature type="transmembrane region" description="Helical" evidence="1">
    <location>
        <begin position="122"/>
        <end position="143"/>
    </location>
</feature>
<keyword evidence="1" id="KW-0472">Membrane</keyword>
<evidence type="ECO:0000256" key="1">
    <source>
        <dbReference type="SAM" id="Phobius"/>
    </source>
</evidence>
<dbReference type="PANTHER" id="PTHR36178:SF1">
    <property type="entry name" value="SODIUM_GLUTAMATE SYMPORTER"/>
    <property type="match status" value="1"/>
</dbReference>
<feature type="transmembrane region" description="Helical" evidence="1">
    <location>
        <begin position="246"/>
        <end position="267"/>
    </location>
</feature>
<reference evidence="2" key="1">
    <citation type="journal article" date="2012" name="Biosci. Biotechnol. Biochem.">
        <title>Sodium-Dependent Uptake of Glutamate by Novel ApGltS Enhanced Growth under Salt Stress of Halotolerant Cyanobacterium Aphanothece halophytica.</title>
        <authorList>
            <person name="Boonburapong B."/>
            <person name="Laloknam S."/>
            <person name="Yamada N."/>
            <person name="Incharoensakdi A."/>
            <person name="Takabe T."/>
        </authorList>
    </citation>
    <scope>NUCLEOTIDE SEQUENCE</scope>
</reference>
<dbReference type="AlphaFoldDB" id="K0J2V5"/>
<feature type="transmembrane region" description="Helical" evidence="1">
    <location>
        <begin position="81"/>
        <end position="101"/>
    </location>
</feature>
<evidence type="ECO:0000313" key="2">
    <source>
        <dbReference type="EMBL" id="BAM45077.1"/>
    </source>
</evidence>
<proteinExistence type="predicted"/>
<feature type="transmembrane region" description="Helical" evidence="1">
    <location>
        <begin position="449"/>
        <end position="468"/>
    </location>
</feature>
<dbReference type="TCDB" id="2.A.27.1.5">
    <property type="family name" value="the glutamate:na(+) symporter (ess) family"/>
</dbReference>
<gene>
    <name evidence="2" type="primary">ApGltS</name>
</gene>
<feature type="transmembrane region" description="Helical" evidence="1">
    <location>
        <begin position="422"/>
        <end position="442"/>
    </location>
</feature>
<protein>
    <submittedName>
        <fullName evidence="2">Glutamate transporter</fullName>
    </submittedName>
</protein>
<feature type="transmembrane region" description="Helical" evidence="1">
    <location>
        <begin position="6"/>
        <end position="25"/>
    </location>
</feature>
<sequence>MNTTNLGLGDVFAAFIVLGLFLLIGRFLKQTIKLFDLLYLPESILAGGLALLLGKEGLGHLVPASSFLAHQGIFPENIATVWSQAPSVFINLVFATLFLGETIPSPKEIWQKVAPQVAFSQILAWGQYVVGLGMTLLVLTPVFGMNPIAGALIEMAFEGGHGTAAGMAAVLDDFGFQEGGEIALGLATVGLISGVVTGTILINWGRRKGHISSGHKPDLSFDSSPQEAGDDSHELQTEYKSLGKNLLIDPLSINLGFVAIALTLGWLILEGLKELEALTWSKIDIEIMNYVPLFPMALIGGLIVQISMRRLGLDGLILRPLQKNIAGVALDAVIFSAIASISLGVLGTNLIPFLILSVAGIAWNIFAFLFFAPRILPTHWFERGIGDIGQSMGVTATGLLLLQMVDPANETEALESFAYKQLLFEPIMGGGFFTAAAPILVFQLGGMPVLILTGGFLVFWIIFGLFNFNVKPKTLM</sequence>